<keyword evidence="2 8" id="KW-0378">Hydrolase</keyword>
<dbReference type="SMART" id="SM00487">
    <property type="entry name" value="DEXDc"/>
    <property type="match status" value="1"/>
</dbReference>
<dbReference type="PROSITE" id="PS51192">
    <property type="entry name" value="HELICASE_ATP_BIND_1"/>
    <property type="match status" value="1"/>
</dbReference>
<dbReference type="InterPro" id="IPR011545">
    <property type="entry name" value="DEAD/DEAH_box_helicase_dom"/>
</dbReference>
<dbReference type="AlphaFoldDB" id="A0A2X1PP61"/>
<evidence type="ECO:0000313" key="8">
    <source>
        <dbReference type="EMBL" id="SPX41724.1"/>
    </source>
</evidence>
<dbReference type="EMBL" id="UASK01000005">
    <property type="protein sequence ID" value="SPX41724.1"/>
    <property type="molecule type" value="Genomic_DNA"/>
</dbReference>
<dbReference type="InterPro" id="IPR014001">
    <property type="entry name" value="Helicase_ATP-bd"/>
</dbReference>
<evidence type="ECO:0000256" key="4">
    <source>
        <dbReference type="ARBA" id="ARBA00022840"/>
    </source>
</evidence>
<keyword evidence="3 8" id="KW-0347">Helicase</keyword>
<dbReference type="GO" id="GO:0005829">
    <property type="term" value="C:cytosol"/>
    <property type="evidence" value="ECO:0007669"/>
    <property type="project" value="TreeGrafter"/>
</dbReference>
<dbReference type="Gene3D" id="3.40.50.300">
    <property type="entry name" value="P-loop containing nucleotide triphosphate hydrolases"/>
    <property type="match status" value="1"/>
</dbReference>
<dbReference type="CDD" id="cd00268">
    <property type="entry name" value="DEADc"/>
    <property type="match status" value="1"/>
</dbReference>
<dbReference type="InterPro" id="IPR027417">
    <property type="entry name" value="P-loop_NTPase"/>
</dbReference>
<dbReference type="PANTHER" id="PTHR47959:SF3">
    <property type="entry name" value="ATP-DEPENDENT RNA HELICASE SRMB"/>
    <property type="match status" value="1"/>
</dbReference>
<dbReference type="GO" id="GO:0005524">
    <property type="term" value="F:ATP binding"/>
    <property type="evidence" value="ECO:0007669"/>
    <property type="project" value="UniProtKB-KW"/>
</dbReference>
<evidence type="ECO:0000256" key="3">
    <source>
        <dbReference type="ARBA" id="ARBA00022806"/>
    </source>
</evidence>
<keyword evidence="1" id="KW-0547">Nucleotide-binding</keyword>
<dbReference type="InterPro" id="IPR044742">
    <property type="entry name" value="DEAD/DEAH_RhlB"/>
</dbReference>
<name>A0A2X1PP61_HAEIF</name>
<keyword evidence="4" id="KW-0067">ATP-binding</keyword>
<evidence type="ECO:0000259" key="7">
    <source>
        <dbReference type="PROSITE" id="PS51195"/>
    </source>
</evidence>
<gene>
    <name evidence="8" type="primary">srmB_1</name>
    <name evidence="8" type="ORF">NCTC11872_01336</name>
</gene>
<feature type="domain" description="DEAD-box RNA helicase Q" evidence="7">
    <location>
        <begin position="4"/>
        <end position="32"/>
    </location>
</feature>
<dbReference type="GO" id="GO:0003676">
    <property type="term" value="F:nucleic acid binding"/>
    <property type="evidence" value="ECO:0007669"/>
    <property type="project" value="InterPro"/>
</dbReference>
<dbReference type="PANTHER" id="PTHR47959">
    <property type="entry name" value="ATP-DEPENDENT RNA HELICASE RHLE-RELATED"/>
    <property type="match status" value="1"/>
</dbReference>
<evidence type="ECO:0000256" key="2">
    <source>
        <dbReference type="ARBA" id="ARBA00022801"/>
    </source>
</evidence>
<dbReference type="Pfam" id="PF00270">
    <property type="entry name" value="DEAD"/>
    <property type="match status" value="1"/>
</dbReference>
<dbReference type="InterPro" id="IPR014014">
    <property type="entry name" value="RNA_helicase_DEAD_Q_motif"/>
</dbReference>
<evidence type="ECO:0000313" key="9">
    <source>
        <dbReference type="Proteomes" id="UP000249936"/>
    </source>
</evidence>
<evidence type="ECO:0000259" key="6">
    <source>
        <dbReference type="PROSITE" id="PS51192"/>
    </source>
</evidence>
<feature type="short sequence motif" description="Q motif" evidence="5">
    <location>
        <begin position="4"/>
        <end position="32"/>
    </location>
</feature>
<dbReference type="GO" id="GO:0016787">
    <property type="term" value="F:hydrolase activity"/>
    <property type="evidence" value="ECO:0007669"/>
    <property type="project" value="UniProtKB-KW"/>
</dbReference>
<sequence>MNLSQFEQFDLSPELLKALEKKGYSRPTAIQMEAIPAAMEECDVLGSAPTGTGKTAAFLLPALQHLLDYPRRKPGPPRILVLTPTRELAMQVAEQAEELAQFTHLNIATITGGVAYQNHGDVFQYQSRFGGGNARSFIAIH</sequence>
<dbReference type="InterPro" id="IPR050079">
    <property type="entry name" value="DEAD_box_RNA_helicase"/>
</dbReference>
<feature type="domain" description="Helicase ATP-binding" evidence="6">
    <location>
        <begin position="35"/>
        <end position="141"/>
    </location>
</feature>
<dbReference type="Proteomes" id="UP000249936">
    <property type="component" value="Unassembled WGS sequence"/>
</dbReference>
<dbReference type="EC" id="3.6.4.13" evidence="8"/>
<proteinExistence type="predicted"/>
<evidence type="ECO:0000256" key="5">
    <source>
        <dbReference type="PROSITE-ProRule" id="PRU00552"/>
    </source>
</evidence>
<accession>A0A2X1PP61</accession>
<dbReference type="GO" id="GO:0003724">
    <property type="term" value="F:RNA helicase activity"/>
    <property type="evidence" value="ECO:0007669"/>
    <property type="project" value="UniProtKB-EC"/>
</dbReference>
<dbReference type="SUPFAM" id="SSF52540">
    <property type="entry name" value="P-loop containing nucleoside triphosphate hydrolases"/>
    <property type="match status" value="1"/>
</dbReference>
<evidence type="ECO:0000256" key="1">
    <source>
        <dbReference type="ARBA" id="ARBA00022741"/>
    </source>
</evidence>
<protein>
    <submittedName>
        <fullName evidence="8">ATP-dependent RNA helicase</fullName>
        <ecNumber evidence="8">3.6.4.13</ecNumber>
    </submittedName>
</protein>
<dbReference type="PROSITE" id="PS51195">
    <property type="entry name" value="Q_MOTIF"/>
    <property type="match status" value="1"/>
</dbReference>
<organism evidence="8 9">
    <name type="scientific">Haemophilus influenzae</name>
    <dbReference type="NCBI Taxonomy" id="727"/>
    <lineage>
        <taxon>Bacteria</taxon>
        <taxon>Pseudomonadati</taxon>
        <taxon>Pseudomonadota</taxon>
        <taxon>Gammaproteobacteria</taxon>
        <taxon>Pasteurellales</taxon>
        <taxon>Pasteurellaceae</taxon>
        <taxon>Haemophilus</taxon>
    </lineage>
</organism>
<reference evidence="8 9" key="1">
    <citation type="submission" date="2018-06" db="EMBL/GenBank/DDBJ databases">
        <authorList>
            <consortium name="Pathogen Informatics"/>
            <person name="Doyle S."/>
        </authorList>
    </citation>
    <scope>NUCLEOTIDE SEQUENCE [LARGE SCALE GENOMIC DNA]</scope>
    <source>
        <strain evidence="8 9">NCTC11872</strain>
    </source>
</reference>